<proteinExistence type="predicted"/>
<dbReference type="PANTHER" id="PTHR24189:SF50">
    <property type="entry name" value="ANKYRIN REPEAT AND SOCS BOX PROTEIN 2"/>
    <property type="match status" value="1"/>
</dbReference>
<sequence>MEDVKNAEYPRFEVPIVDFVIMAAYRDEPRLNYDGKPTSRRTTSIHLAIRRRIRNAVIFELFEIYDRFDVNYSDELGYTHFHAVCEIGLENAVEKFLEFGQDPNVVATQTGDSTLHLALPYFNERIMEFLLRNGADPNLANVEGLTPLHVICQRRYNDDLAEMFLKMSDEKHQTVQVDARDIRGLTPRRGVENPKLLLSEWWFL</sequence>
<dbReference type="Proteomes" id="UP001627154">
    <property type="component" value="Unassembled WGS sequence"/>
</dbReference>
<dbReference type="AlphaFoldDB" id="A0ABD2XAT8"/>
<evidence type="ECO:0000313" key="5">
    <source>
        <dbReference type="Proteomes" id="UP001627154"/>
    </source>
</evidence>
<evidence type="ECO:0000256" key="1">
    <source>
        <dbReference type="ARBA" id="ARBA00022737"/>
    </source>
</evidence>
<dbReference type="SUPFAM" id="SSF48403">
    <property type="entry name" value="Ankyrin repeat"/>
    <property type="match status" value="1"/>
</dbReference>
<dbReference type="InterPro" id="IPR050745">
    <property type="entry name" value="Multifunctional_regulatory"/>
</dbReference>
<feature type="repeat" description="ANK" evidence="3">
    <location>
        <begin position="110"/>
        <end position="142"/>
    </location>
</feature>
<dbReference type="PROSITE" id="PS50088">
    <property type="entry name" value="ANK_REPEAT"/>
    <property type="match status" value="1"/>
</dbReference>
<dbReference type="EMBL" id="JBJJXI010000034">
    <property type="protein sequence ID" value="KAL3402561.1"/>
    <property type="molecule type" value="Genomic_DNA"/>
</dbReference>
<dbReference type="InterPro" id="IPR002110">
    <property type="entry name" value="Ankyrin_rpt"/>
</dbReference>
<keyword evidence="5" id="KW-1185">Reference proteome</keyword>
<reference evidence="4 5" key="1">
    <citation type="journal article" date="2024" name="bioRxiv">
        <title>A reference genome for Trichogramma kaykai: A tiny desert-dwelling parasitoid wasp with competing sex-ratio distorters.</title>
        <authorList>
            <person name="Culotta J."/>
            <person name="Lindsey A.R."/>
        </authorList>
    </citation>
    <scope>NUCLEOTIDE SEQUENCE [LARGE SCALE GENOMIC DNA]</scope>
    <source>
        <strain evidence="4 5">KSX58</strain>
    </source>
</reference>
<accession>A0ABD2XAT8</accession>
<evidence type="ECO:0000313" key="4">
    <source>
        <dbReference type="EMBL" id="KAL3402561.1"/>
    </source>
</evidence>
<name>A0ABD2XAT8_9HYME</name>
<comment type="caution">
    <text evidence="4">The sequence shown here is derived from an EMBL/GenBank/DDBJ whole genome shotgun (WGS) entry which is preliminary data.</text>
</comment>
<dbReference type="SMART" id="SM00248">
    <property type="entry name" value="ANK"/>
    <property type="match status" value="4"/>
</dbReference>
<dbReference type="PANTHER" id="PTHR24189">
    <property type="entry name" value="MYOTROPHIN"/>
    <property type="match status" value="1"/>
</dbReference>
<organism evidence="4 5">
    <name type="scientific">Trichogramma kaykai</name>
    <dbReference type="NCBI Taxonomy" id="54128"/>
    <lineage>
        <taxon>Eukaryota</taxon>
        <taxon>Metazoa</taxon>
        <taxon>Ecdysozoa</taxon>
        <taxon>Arthropoda</taxon>
        <taxon>Hexapoda</taxon>
        <taxon>Insecta</taxon>
        <taxon>Pterygota</taxon>
        <taxon>Neoptera</taxon>
        <taxon>Endopterygota</taxon>
        <taxon>Hymenoptera</taxon>
        <taxon>Apocrita</taxon>
        <taxon>Proctotrupomorpha</taxon>
        <taxon>Chalcidoidea</taxon>
        <taxon>Trichogrammatidae</taxon>
        <taxon>Trichogramma</taxon>
    </lineage>
</organism>
<dbReference type="PROSITE" id="PS50297">
    <property type="entry name" value="ANK_REP_REGION"/>
    <property type="match status" value="1"/>
</dbReference>
<dbReference type="Gene3D" id="1.25.40.20">
    <property type="entry name" value="Ankyrin repeat-containing domain"/>
    <property type="match status" value="1"/>
</dbReference>
<dbReference type="Pfam" id="PF12796">
    <property type="entry name" value="Ank_2"/>
    <property type="match status" value="1"/>
</dbReference>
<protein>
    <submittedName>
        <fullName evidence="4">Uncharacterized protein</fullName>
    </submittedName>
</protein>
<dbReference type="InterPro" id="IPR036770">
    <property type="entry name" value="Ankyrin_rpt-contain_sf"/>
</dbReference>
<evidence type="ECO:0000256" key="3">
    <source>
        <dbReference type="PROSITE-ProRule" id="PRU00023"/>
    </source>
</evidence>
<gene>
    <name evidence="4" type="ORF">TKK_004506</name>
</gene>
<keyword evidence="1" id="KW-0677">Repeat</keyword>
<evidence type="ECO:0000256" key="2">
    <source>
        <dbReference type="ARBA" id="ARBA00023043"/>
    </source>
</evidence>
<keyword evidence="2 3" id="KW-0040">ANK repeat</keyword>